<dbReference type="Proteomes" id="UP001156484">
    <property type="component" value="Chromosome"/>
</dbReference>
<name>A0ACD4DK04_9NOCA</name>
<proteinExistence type="predicted"/>
<dbReference type="EMBL" id="CP107551">
    <property type="protein sequence ID" value="UYP20394.1"/>
    <property type="molecule type" value="Genomic_DNA"/>
</dbReference>
<evidence type="ECO:0000313" key="1">
    <source>
        <dbReference type="EMBL" id="UYP20394.1"/>
    </source>
</evidence>
<accession>A0ACD4DK04</accession>
<protein>
    <submittedName>
        <fullName evidence="1">Lipase</fullName>
    </submittedName>
</protein>
<gene>
    <name evidence="1" type="ORF">OED52_07685</name>
</gene>
<keyword evidence="2" id="KW-1185">Reference proteome</keyword>
<organism evidence="1 2">
    <name type="scientific">Rhodococcus sacchari</name>
    <dbReference type="NCBI Taxonomy" id="2962047"/>
    <lineage>
        <taxon>Bacteria</taxon>
        <taxon>Bacillati</taxon>
        <taxon>Actinomycetota</taxon>
        <taxon>Actinomycetes</taxon>
        <taxon>Mycobacteriales</taxon>
        <taxon>Nocardiaceae</taxon>
        <taxon>Rhodococcus</taxon>
    </lineage>
</organism>
<sequence>MTVWTRRWRLRSCSAVLPALLVPAVLLLPGTAAADPVPRGAGTAGTVIAVRDLPAHLWIPGAAEAHRIEYRTEWRSGESTPATGAVFLPPGPPPEGGWPVVAWGHGTTGMGDDCAHTTAFPRGVRENAYLGHWLDAGYALVAADYPGLGSEGLHRYLDGPSAANSIVDLVRAAHTTGAPLSDRWVVLGQSQGGHAALHTGAVATRRAPELDFRGTVATGAPANLEKAYLIGIPDFPDLGLQGLVSFSSYIFAALREAYPDADVDSYLTPVGREIVDRAEEMCLLELEESVRGVKAGEVLARPLSQPPLPALLQDYLSVPVTGYDRPVLLAHGVKDAVVPLPLSAAHAAEMRAAGADVDYRVYDGGHGSTMELSLPDVEAFIARVLAD</sequence>
<evidence type="ECO:0000313" key="2">
    <source>
        <dbReference type="Proteomes" id="UP001156484"/>
    </source>
</evidence>
<reference evidence="1" key="1">
    <citation type="submission" date="2022-10" db="EMBL/GenBank/DDBJ databases">
        <title>Rhodococcus ferula Z13 complete genome.</title>
        <authorList>
            <person name="Long X."/>
            <person name="Zang M."/>
        </authorList>
    </citation>
    <scope>NUCLEOTIDE SEQUENCE</scope>
    <source>
        <strain evidence="1">Z13</strain>
    </source>
</reference>